<evidence type="ECO:0000256" key="2">
    <source>
        <dbReference type="ARBA" id="ARBA00022723"/>
    </source>
</evidence>
<evidence type="ECO:0000256" key="6">
    <source>
        <dbReference type="HAMAP-Rule" id="MF_01677"/>
    </source>
</evidence>
<dbReference type="EMBL" id="BJCD01000031">
    <property type="protein sequence ID" value="GDZ93043.1"/>
    <property type="molecule type" value="Genomic_DNA"/>
</dbReference>
<feature type="binding site" evidence="6">
    <location>
        <position position="96"/>
    </location>
    <ligand>
        <name>Zn(2+)</name>
        <dbReference type="ChEBI" id="CHEBI:29105"/>
    </ligand>
</feature>
<name>A0A4P5ZC44_PLAAG</name>
<keyword evidence="2 6" id="KW-0479">Metal-binding</keyword>
<sequence length="209" mass="23590">MNTDPRQSLIHASRQFHQLGWMAGTAGNLSAKMPDNSFWITASSKQKGKLVLEDFVRMSLTGEILENPSPNNKPSAETSIHQAIYSLFPDANACYHVHSVEAKLVSNFIAHEQLPLPPIEMLKGLGIWQENPKVYMPVFENYLEVPRIAEDIIQRFKTMTPDVPALLIRNHGVTVWATSPEAAENHIELVEYIFRYIVAARQAGLNFQH</sequence>
<dbReference type="NCBIfam" id="TIGR03328">
    <property type="entry name" value="salvage_mtnB"/>
    <property type="match status" value="1"/>
</dbReference>
<evidence type="ECO:0000259" key="7">
    <source>
        <dbReference type="SMART" id="SM01007"/>
    </source>
</evidence>
<dbReference type="GO" id="GO:0019509">
    <property type="term" value="P:L-methionine salvage from methylthioadenosine"/>
    <property type="evidence" value="ECO:0007669"/>
    <property type="project" value="UniProtKB-UniRule"/>
</dbReference>
<feature type="domain" description="Class II aldolase/adducin N-terminal" evidence="7">
    <location>
        <begin position="7"/>
        <end position="198"/>
    </location>
</feature>
<dbReference type="GO" id="GO:0046570">
    <property type="term" value="F:methylthioribulose 1-phosphate dehydratase activity"/>
    <property type="evidence" value="ECO:0007669"/>
    <property type="project" value="UniProtKB-UniRule"/>
</dbReference>
<proteinExistence type="inferred from homology"/>
<dbReference type="RefSeq" id="WP_026798091.1">
    <property type="nucleotide sequence ID" value="NZ_BJCD01000031.1"/>
</dbReference>
<dbReference type="EC" id="4.2.1.109" evidence="6"/>
<dbReference type="InterPro" id="IPR001303">
    <property type="entry name" value="Aldolase_II/adducin_N"/>
</dbReference>
<dbReference type="GO" id="GO:0005737">
    <property type="term" value="C:cytoplasm"/>
    <property type="evidence" value="ECO:0007669"/>
    <property type="project" value="UniProtKB-UniRule"/>
</dbReference>
<dbReference type="PANTHER" id="PTHR10640:SF7">
    <property type="entry name" value="METHYLTHIORIBULOSE-1-PHOSPHATE DEHYDRATASE"/>
    <property type="match status" value="1"/>
</dbReference>
<dbReference type="Gene3D" id="3.40.225.10">
    <property type="entry name" value="Class II aldolase/adducin N-terminal domain"/>
    <property type="match status" value="1"/>
</dbReference>
<evidence type="ECO:0000256" key="5">
    <source>
        <dbReference type="ARBA" id="ARBA00023239"/>
    </source>
</evidence>
<evidence type="ECO:0000256" key="1">
    <source>
        <dbReference type="ARBA" id="ARBA00022605"/>
    </source>
</evidence>
<dbReference type="HAMAP" id="MF_01677">
    <property type="entry name" value="Salvage_MtnB"/>
    <property type="match status" value="1"/>
</dbReference>
<keyword evidence="1 6" id="KW-0028">Amino-acid biosynthesis</keyword>
<comment type="pathway">
    <text evidence="6">Amino-acid biosynthesis; L-methionine biosynthesis via salvage pathway; L-methionine from S-methyl-5-thio-alpha-D-ribose 1-phosphate: step 2/6.</text>
</comment>
<protein>
    <recommendedName>
        <fullName evidence="6">Methylthioribulose-1-phosphate dehydratase</fullName>
        <shortName evidence="6">MTRu-1-P dehydratase</shortName>
        <ecNumber evidence="6">4.2.1.109</ecNumber>
    </recommendedName>
</protein>
<dbReference type="InterPro" id="IPR017714">
    <property type="entry name" value="MethylthioRu-1-P_deHdtase_MtnB"/>
</dbReference>
<reference evidence="9" key="1">
    <citation type="submission" date="2019-02" db="EMBL/GenBank/DDBJ databases">
        <title>Draft genome sequence of Planktothrix agardhii NIES-905.</title>
        <authorList>
            <person name="Yamaguchi H."/>
            <person name="Suzuki S."/>
            <person name="Kawachi M."/>
        </authorList>
    </citation>
    <scope>NUCLEOTIDE SEQUENCE [LARGE SCALE GENOMIC DNA]</scope>
    <source>
        <strain evidence="9">CCAP 1459/11A</strain>
    </source>
</reference>
<feature type="binding site" evidence="6">
    <location>
        <position position="98"/>
    </location>
    <ligand>
        <name>Zn(2+)</name>
        <dbReference type="ChEBI" id="CHEBI:29105"/>
    </ligand>
</feature>
<keyword evidence="5 6" id="KW-0456">Lyase</keyword>
<organism evidence="8 9">
    <name type="scientific">Planktothrix agardhii CCAP 1459/11A</name>
    <dbReference type="NCBI Taxonomy" id="282420"/>
    <lineage>
        <taxon>Bacteria</taxon>
        <taxon>Bacillati</taxon>
        <taxon>Cyanobacteriota</taxon>
        <taxon>Cyanophyceae</taxon>
        <taxon>Oscillatoriophycideae</taxon>
        <taxon>Oscillatoriales</taxon>
        <taxon>Microcoleaceae</taxon>
        <taxon>Planktothrix</taxon>
    </lineage>
</organism>
<evidence type="ECO:0000313" key="9">
    <source>
        <dbReference type="Proteomes" id="UP000299794"/>
    </source>
</evidence>
<dbReference type="Pfam" id="PF00596">
    <property type="entry name" value="Aldolase_II"/>
    <property type="match status" value="1"/>
</dbReference>
<comment type="function">
    <text evidence="6">Catalyzes the dehydration of methylthioribulose-1-phosphate (MTRu-1-P) into 2,3-diketo-5-methylthiopentyl-1-phosphate (DK-MTP-1-P).</text>
</comment>
<dbReference type="PANTHER" id="PTHR10640">
    <property type="entry name" value="METHYLTHIORIBULOSE-1-PHOSPHATE DEHYDRATASE"/>
    <property type="match status" value="1"/>
</dbReference>
<evidence type="ECO:0000256" key="3">
    <source>
        <dbReference type="ARBA" id="ARBA00022833"/>
    </source>
</evidence>
<dbReference type="AlphaFoldDB" id="A0A4P5ZC44"/>
<evidence type="ECO:0000313" key="8">
    <source>
        <dbReference type="EMBL" id="GDZ93043.1"/>
    </source>
</evidence>
<comment type="caution">
    <text evidence="8">The sequence shown here is derived from an EMBL/GenBank/DDBJ whole genome shotgun (WGS) entry which is preliminary data.</text>
</comment>
<dbReference type="InterPro" id="IPR036409">
    <property type="entry name" value="Aldolase_II/adducin_N_sf"/>
</dbReference>
<comment type="catalytic activity">
    <reaction evidence="6">
        <text>5-(methylsulfanyl)-D-ribulose 1-phosphate = 5-methylsulfanyl-2,3-dioxopentyl phosphate + H2O</text>
        <dbReference type="Rhea" id="RHEA:15549"/>
        <dbReference type="ChEBI" id="CHEBI:15377"/>
        <dbReference type="ChEBI" id="CHEBI:58548"/>
        <dbReference type="ChEBI" id="CHEBI:58828"/>
        <dbReference type="EC" id="4.2.1.109"/>
    </reaction>
</comment>
<dbReference type="UniPathway" id="UPA00904">
    <property type="reaction ID" value="UER00875"/>
</dbReference>
<accession>A0A4P5ZC44</accession>
<evidence type="ECO:0000256" key="4">
    <source>
        <dbReference type="ARBA" id="ARBA00023167"/>
    </source>
</evidence>
<comment type="similarity">
    <text evidence="6">Belongs to the aldolase class II family. MtnB subfamily.</text>
</comment>
<keyword evidence="3 6" id="KW-0862">Zinc</keyword>
<keyword evidence="4 6" id="KW-0486">Methionine biosynthesis</keyword>
<dbReference type="Proteomes" id="UP000299794">
    <property type="component" value="Unassembled WGS sequence"/>
</dbReference>
<comment type="cofactor">
    <cofactor evidence="6">
        <name>Zn(2+)</name>
        <dbReference type="ChEBI" id="CHEBI:29105"/>
    </cofactor>
    <text evidence="6">Binds 1 zinc ion per subunit.</text>
</comment>
<dbReference type="SMART" id="SM01007">
    <property type="entry name" value="Aldolase_II"/>
    <property type="match status" value="1"/>
</dbReference>
<dbReference type="GO" id="GO:0008270">
    <property type="term" value="F:zinc ion binding"/>
    <property type="evidence" value="ECO:0007669"/>
    <property type="project" value="UniProtKB-UniRule"/>
</dbReference>
<dbReference type="SUPFAM" id="SSF53639">
    <property type="entry name" value="AraD/HMP-PK domain-like"/>
    <property type="match status" value="1"/>
</dbReference>
<gene>
    <name evidence="6" type="primary">mtnB</name>
    <name evidence="8" type="ORF">PA905_08780</name>
</gene>